<dbReference type="EMBL" id="JAAMPC010000001">
    <property type="protein sequence ID" value="KAG2331155.1"/>
    <property type="molecule type" value="Genomic_DNA"/>
</dbReference>
<accession>A0A8X7WLV3</accession>
<comment type="caution">
    <text evidence="1">The sequence shown here is derived from an EMBL/GenBank/DDBJ whole genome shotgun (WGS) entry which is preliminary data.</text>
</comment>
<sequence>MKTKKTQTLAPTDALTRELENLARSNCASELLLAGEAKSSERSGTKKLNTILD</sequence>
<organism evidence="1 2">
    <name type="scientific">Brassica carinata</name>
    <name type="common">Ethiopian mustard</name>
    <name type="synonym">Abyssinian cabbage</name>
    <dbReference type="NCBI Taxonomy" id="52824"/>
    <lineage>
        <taxon>Eukaryota</taxon>
        <taxon>Viridiplantae</taxon>
        <taxon>Streptophyta</taxon>
        <taxon>Embryophyta</taxon>
        <taxon>Tracheophyta</taxon>
        <taxon>Spermatophyta</taxon>
        <taxon>Magnoliopsida</taxon>
        <taxon>eudicotyledons</taxon>
        <taxon>Gunneridae</taxon>
        <taxon>Pentapetalae</taxon>
        <taxon>rosids</taxon>
        <taxon>malvids</taxon>
        <taxon>Brassicales</taxon>
        <taxon>Brassicaceae</taxon>
        <taxon>Brassiceae</taxon>
        <taxon>Brassica</taxon>
    </lineage>
</organism>
<dbReference type="AlphaFoldDB" id="A0A8X7WLV3"/>
<evidence type="ECO:0000313" key="1">
    <source>
        <dbReference type="EMBL" id="KAG2331155.1"/>
    </source>
</evidence>
<name>A0A8X7WLV3_BRACI</name>
<evidence type="ECO:0000313" key="2">
    <source>
        <dbReference type="Proteomes" id="UP000886595"/>
    </source>
</evidence>
<gene>
    <name evidence="1" type="ORF">Bca52824_002335</name>
</gene>
<keyword evidence="2" id="KW-1185">Reference proteome</keyword>
<protein>
    <submittedName>
        <fullName evidence="1">Uncharacterized protein</fullName>
    </submittedName>
</protein>
<proteinExistence type="predicted"/>
<dbReference type="Proteomes" id="UP000886595">
    <property type="component" value="Unassembled WGS sequence"/>
</dbReference>
<reference evidence="1 2" key="1">
    <citation type="submission" date="2020-02" db="EMBL/GenBank/DDBJ databases">
        <authorList>
            <person name="Ma Q."/>
            <person name="Huang Y."/>
            <person name="Song X."/>
            <person name="Pei D."/>
        </authorList>
    </citation>
    <scope>NUCLEOTIDE SEQUENCE [LARGE SCALE GENOMIC DNA]</scope>
    <source>
        <strain evidence="1">Sxm20200214</strain>
        <tissue evidence="1">Leaf</tissue>
    </source>
</reference>